<dbReference type="OrthoDB" id="69641at2759"/>
<dbReference type="RefSeq" id="XP_001385016.2">
    <property type="nucleotide sequence ID" value="XM_001384979.1"/>
</dbReference>
<dbReference type="InterPro" id="IPR020568">
    <property type="entry name" value="Ribosomal_Su5_D2-typ_SF"/>
</dbReference>
<dbReference type="GeneID" id="4839310"/>
<sequence>WNESEIITDRKSRFQARHVQINDPSEVTPALDQFVFQHKSIVKNASHPHIIAWRTGIPESEPIPNSFWNRSTSMCSGTTRFTNVQQGYKDNGEKGAGSRLLEQVLVNNNIYNVLVIVTRWYGGNPIGSSRFRHIVNSSLNSLRKGNRLENR</sequence>
<feature type="domain" description="Impact N-terminal" evidence="2">
    <location>
        <begin position="10"/>
        <end position="138"/>
    </location>
</feature>
<dbReference type="PANTHER" id="PTHR16301">
    <property type="entry name" value="IMPACT-RELATED"/>
    <property type="match status" value="1"/>
</dbReference>
<dbReference type="HOGENOM" id="CLU_045276_2_2_1"/>
<accession>A3LWL0</accession>
<dbReference type="GO" id="GO:0140469">
    <property type="term" value="P:GCN2-mediated signaling"/>
    <property type="evidence" value="ECO:0007669"/>
    <property type="project" value="TreeGrafter"/>
</dbReference>
<dbReference type="KEGG" id="pic:PICST_60871"/>
<dbReference type="AlphaFoldDB" id="A3LWL0"/>
<dbReference type="Proteomes" id="UP000002258">
    <property type="component" value="Chromosome 5"/>
</dbReference>
<protein>
    <recommendedName>
        <fullName evidence="2">Impact N-terminal domain-containing protein</fullName>
    </recommendedName>
</protein>
<dbReference type="FunCoup" id="A3LWL0">
    <property type="interactions" value="11"/>
</dbReference>
<dbReference type="InParanoid" id="A3LWL0"/>
<keyword evidence="4" id="KW-1185">Reference proteome</keyword>
<name>A3LWL0_PICST</name>
<organism evidence="3 4">
    <name type="scientific">Scheffersomyces stipitis (strain ATCC 58785 / CBS 6054 / NBRC 10063 / NRRL Y-11545)</name>
    <name type="common">Yeast</name>
    <name type="synonym">Pichia stipitis</name>
    <dbReference type="NCBI Taxonomy" id="322104"/>
    <lineage>
        <taxon>Eukaryota</taxon>
        <taxon>Fungi</taxon>
        <taxon>Dikarya</taxon>
        <taxon>Ascomycota</taxon>
        <taxon>Saccharomycotina</taxon>
        <taxon>Pichiomycetes</taxon>
        <taxon>Debaryomycetaceae</taxon>
        <taxon>Scheffersomyces</taxon>
    </lineage>
</organism>
<gene>
    <name evidence="3" type="ORF">PICST_60871</name>
</gene>
<dbReference type="Gene3D" id="3.30.230.30">
    <property type="entry name" value="Impact, N-terminal domain"/>
    <property type="match status" value="1"/>
</dbReference>
<evidence type="ECO:0000256" key="1">
    <source>
        <dbReference type="ARBA" id="ARBA00007665"/>
    </source>
</evidence>
<dbReference type="GO" id="GO:0005737">
    <property type="term" value="C:cytoplasm"/>
    <property type="evidence" value="ECO:0007669"/>
    <property type="project" value="TreeGrafter"/>
</dbReference>
<dbReference type="InterPro" id="IPR001498">
    <property type="entry name" value="Impact_N"/>
</dbReference>
<reference evidence="3 4" key="1">
    <citation type="journal article" date="2007" name="Nat. Biotechnol.">
        <title>Genome sequence of the lignocellulose-bioconverting and xylose-fermenting yeast Pichia stipitis.</title>
        <authorList>
            <person name="Jeffries T.W."/>
            <person name="Grigoriev I.V."/>
            <person name="Grimwood J."/>
            <person name="Laplaza J.M."/>
            <person name="Aerts A."/>
            <person name="Salamov A."/>
            <person name="Schmutz J."/>
            <person name="Lindquist E."/>
            <person name="Dehal P."/>
            <person name="Shapiro H."/>
            <person name="Jin Y.S."/>
            <person name="Passoth V."/>
            <person name="Richardson P.M."/>
        </authorList>
    </citation>
    <scope>NUCLEOTIDE SEQUENCE [LARGE SCALE GENOMIC DNA]</scope>
    <source>
        <strain evidence="4">ATCC 58785 / CBS 6054 / NBRC 10063 / NRRL Y-11545</strain>
    </source>
</reference>
<evidence type="ECO:0000313" key="4">
    <source>
        <dbReference type="Proteomes" id="UP000002258"/>
    </source>
</evidence>
<dbReference type="GO" id="GO:0006446">
    <property type="term" value="P:regulation of translational initiation"/>
    <property type="evidence" value="ECO:0007669"/>
    <property type="project" value="TreeGrafter"/>
</dbReference>
<dbReference type="InterPro" id="IPR023582">
    <property type="entry name" value="Impact"/>
</dbReference>
<dbReference type="SUPFAM" id="SSF54211">
    <property type="entry name" value="Ribosomal protein S5 domain 2-like"/>
    <property type="match status" value="1"/>
</dbReference>
<evidence type="ECO:0000259" key="2">
    <source>
        <dbReference type="Pfam" id="PF01205"/>
    </source>
</evidence>
<proteinExistence type="inferred from homology"/>
<evidence type="ECO:0000313" key="3">
    <source>
        <dbReference type="EMBL" id="ABN66987.2"/>
    </source>
</evidence>
<dbReference type="Pfam" id="PF01205">
    <property type="entry name" value="Impact_N"/>
    <property type="match status" value="1"/>
</dbReference>
<dbReference type="STRING" id="322104.A3LWL0"/>
<dbReference type="EMBL" id="CP000499">
    <property type="protein sequence ID" value="ABN66987.2"/>
    <property type="molecule type" value="Genomic_DNA"/>
</dbReference>
<dbReference type="OMA" id="SHPHMYA"/>
<dbReference type="InterPro" id="IPR036956">
    <property type="entry name" value="Impact_N_sf"/>
</dbReference>
<dbReference type="eggNOG" id="KOG3299">
    <property type="taxonomic scope" value="Eukaryota"/>
</dbReference>
<dbReference type="PANTHER" id="PTHR16301:SF17">
    <property type="entry name" value="IMPACT FAMILY MEMBER YDL177C"/>
    <property type="match status" value="1"/>
</dbReference>
<comment type="similarity">
    <text evidence="1">Belongs to the IMPACT family.</text>
</comment>
<feature type="non-terminal residue" evidence="3">
    <location>
        <position position="1"/>
    </location>
</feature>